<protein>
    <submittedName>
        <fullName evidence="1">Uncharacterized protein</fullName>
    </submittedName>
</protein>
<dbReference type="Proteomes" id="UP001175271">
    <property type="component" value="Unassembled WGS sequence"/>
</dbReference>
<name>A0AA39HFB5_9BILA</name>
<evidence type="ECO:0000313" key="1">
    <source>
        <dbReference type="EMBL" id="KAK0404815.1"/>
    </source>
</evidence>
<accession>A0AA39HFB5</accession>
<organism evidence="1 2">
    <name type="scientific">Steinernema hermaphroditum</name>
    <dbReference type="NCBI Taxonomy" id="289476"/>
    <lineage>
        <taxon>Eukaryota</taxon>
        <taxon>Metazoa</taxon>
        <taxon>Ecdysozoa</taxon>
        <taxon>Nematoda</taxon>
        <taxon>Chromadorea</taxon>
        <taxon>Rhabditida</taxon>
        <taxon>Tylenchina</taxon>
        <taxon>Panagrolaimomorpha</taxon>
        <taxon>Strongyloidoidea</taxon>
        <taxon>Steinernematidae</taxon>
        <taxon>Steinernema</taxon>
    </lineage>
</organism>
<reference evidence="1" key="1">
    <citation type="submission" date="2023-06" db="EMBL/GenBank/DDBJ databases">
        <title>Genomic analysis of the entomopathogenic nematode Steinernema hermaphroditum.</title>
        <authorList>
            <person name="Schwarz E.M."/>
            <person name="Heppert J.K."/>
            <person name="Baniya A."/>
            <person name="Schwartz H.T."/>
            <person name="Tan C.-H."/>
            <person name="Antoshechkin I."/>
            <person name="Sternberg P.W."/>
            <person name="Goodrich-Blair H."/>
            <person name="Dillman A.R."/>
        </authorList>
    </citation>
    <scope>NUCLEOTIDE SEQUENCE</scope>
    <source>
        <strain evidence="1">PS9179</strain>
        <tissue evidence="1">Whole animal</tissue>
    </source>
</reference>
<keyword evidence="2" id="KW-1185">Reference proteome</keyword>
<proteinExistence type="predicted"/>
<dbReference type="EMBL" id="JAUCMV010000004">
    <property type="protein sequence ID" value="KAK0404815.1"/>
    <property type="molecule type" value="Genomic_DNA"/>
</dbReference>
<evidence type="ECO:0000313" key="2">
    <source>
        <dbReference type="Proteomes" id="UP001175271"/>
    </source>
</evidence>
<comment type="caution">
    <text evidence="1">The sequence shown here is derived from an EMBL/GenBank/DDBJ whole genome shotgun (WGS) entry which is preliminary data.</text>
</comment>
<gene>
    <name evidence="1" type="ORF">QR680_017645</name>
</gene>
<sequence>MRAKWTLRRPEGDFMGTLYGDGSPAMFRNRHGEECYIDYIEVISAEDLEEPRKESKLKAFFQTFFRNPFARRGQKEVAKGYENMTFEKEK</sequence>
<dbReference type="AlphaFoldDB" id="A0AA39HFB5"/>